<keyword evidence="1" id="KW-0812">Transmembrane</keyword>
<reference evidence="2 3" key="1">
    <citation type="journal article" date="2020" name="Biotechnol. Biofuels">
        <title>New insights from the biogas microbiome by comprehensive genome-resolved metagenomics of nearly 1600 species originating from multiple anaerobic digesters.</title>
        <authorList>
            <person name="Campanaro S."/>
            <person name="Treu L."/>
            <person name="Rodriguez-R L.M."/>
            <person name="Kovalovszki A."/>
            <person name="Ziels R.M."/>
            <person name="Maus I."/>
            <person name="Zhu X."/>
            <person name="Kougias P.G."/>
            <person name="Basile A."/>
            <person name="Luo G."/>
            <person name="Schluter A."/>
            <person name="Konstantinidis K.T."/>
            <person name="Angelidaki I."/>
        </authorList>
    </citation>
    <scope>NUCLEOTIDE SEQUENCE [LARGE SCALE GENOMIC DNA]</scope>
    <source>
        <strain evidence="2">AS06rmzACSIP_421</strain>
    </source>
</reference>
<sequence length="119" mass="13535">MGKERKFMPILIFVFLAMFVFGFVKILDGFKPTARVLSYRDSVCNEMFISEAIIYAQGSECIKEGKLDVYSYVCNEGIGRIDFPIVLSEERDDSKIAKCTVFTGSGNTHLLWVENKEVE</sequence>
<dbReference type="AlphaFoldDB" id="A0A847EVB4"/>
<evidence type="ECO:0000313" key="2">
    <source>
        <dbReference type="EMBL" id="NLE31284.1"/>
    </source>
</evidence>
<evidence type="ECO:0000256" key="1">
    <source>
        <dbReference type="SAM" id="Phobius"/>
    </source>
</evidence>
<name>A0A847EVB4_9BACT</name>
<keyword evidence="1" id="KW-1133">Transmembrane helix</keyword>
<dbReference type="EMBL" id="JAAZAL010000119">
    <property type="protein sequence ID" value="NLE31284.1"/>
    <property type="molecule type" value="Genomic_DNA"/>
</dbReference>
<accession>A0A847EVB4</accession>
<keyword evidence="1" id="KW-0472">Membrane</keyword>
<proteinExistence type="predicted"/>
<comment type="caution">
    <text evidence="2">The sequence shown here is derived from an EMBL/GenBank/DDBJ whole genome shotgun (WGS) entry which is preliminary data.</text>
</comment>
<gene>
    <name evidence="2" type="ORF">GX618_03350</name>
</gene>
<organism evidence="2 3">
    <name type="scientific">Candidatus Dojkabacteria bacterium</name>
    <dbReference type="NCBI Taxonomy" id="2099670"/>
    <lineage>
        <taxon>Bacteria</taxon>
        <taxon>Candidatus Dojkabacteria</taxon>
    </lineage>
</organism>
<dbReference type="Proteomes" id="UP000554004">
    <property type="component" value="Unassembled WGS sequence"/>
</dbReference>
<feature type="transmembrane region" description="Helical" evidence="1">
    <location>
        <begin position="7"/>
        <end position="27"/>
    </location>
</feature>
<protein>
    <submittedName>
        <fullName evidence="2">Uncharacterized protein</fullName>
    </submittedName>
</protein>
<evidence type="ECO:0000313" key="3">
    <source>
        <dbReference type="Proteomes" id="UP000554004"/>
    </source>
</evidence>